<sequence length="215" mass="22903">MADPERRLALAYAPAPARPALETLWLIDERMGAIVAAAREPAIGAMRLVWWRDALAALDMREAPAEPLLARVAATLLTTGVSGAALSALEEGWSALLDSEMPDEEMMRLHASRGAVLFTLAARALGADAEDIAAAGEGWALADLGHRISDHDAGPQARRMAAERLATVNPHRWPRALRALGLLTLLATRDAGAIERHQGSPARVLRGAFYGLTGL</sequence>
<keyword evidence="2" id="KW-1185">Reference proteome</keyword>
<comment type="caution">
    <text evidence="1">The sequence shown here is derived from an EMBL/GenBank/DDBJ whole genome shotgun (WGS) entry which is preliminary data.</text>
</comment>
<accession>A0A437M145</accession>
<dbReference type="EMBL" id="SACN01000002">
    <property type="protein sequence ID" value="RVT91322.1"/>
    <property type="molecule type" value="Genomic_DNA"/>
</dbReference>
<dbReference type="SUPFAM" id="SSF48576">
    <property type="entry name" value="Terpenoid synthases"/>
    <property type="match status" value="1"/>
</dbReference>
<proteinExistence type="predicted"/>
<dbReference type="AlphaFoldDB" id="A0A437M145"/>
<dbReference type="OrthoDB" id="9814909at2"/>
<gene>
    <name evidence="1" type="ORF">EOD43_15100</name>
</gene>
<reference evidence="1 2" key="1">
    <citation type="submission" date="2019-01" db="EMBL/GenBank/DDBJ databases">
        <authorList>
            <person name="Chen W.-M."/>
        </authorList>
    </citation>
    <scope>NUCLEOTIDE SEQUENCE [LARGE SCALE GENOMIC DNA]</scope>
    <source>
        <strain evidence="1 2">CCP-7</strain>
    </source>
</reference>
<dbReference type="InterPro" id="IPR008949">
    <property type="entry name" value="Isoprenoid_synthase_dom_sf"/>
</dbReference>
<evidence type="ECO:0000313" key="1">
    <source>
        <dbReference type="EMBL" id="RVT91322.1"/>
    </source>
</evidence>
<name>A0A437M145_9SPHN</name>
<evidence type="ECO:0000313" key="2">
    <source>
        <dbReference type="Proteomes" id="UP000282971"/>
    </source>
</evidence>
<protein>
    <recommendedName>
        <fullName evidence="3">Phytoene synthase</fullName>
    </recommendedName>
</protein>
<dbReference type="Proteomes" id="UP000282971">
    <property type="component" value="Unassembled WGS sequence"/>
</dbReference>
<organism evidence="1 2">
    <name type="scientific">Sphingomonas crocodyli</name>
    <dbReference type="NCBI Taxonomy" id="1979270"/>
    <lineage>
        <taxon>Bacteria</taxon>
        <taxon>Pseudomonadati</taxon>
        <taxon>Pseudomonadota</taxon>
        <taxon>Alphaproteobacteria</taxon>
        <taxon>Sphingomonadales</taxon>
        <taxon>Sphingomonadaceae</taxon>
        <taxon>Sphingomonas</taxon>
    </lineage>
</organism>
<evidence type="ECO:0008006" key="3">
    <source>
        <dbReference type="Google" id="ProtNLM"/>
    </source>
</evidence>